<evidence type="ECO:0000313" key="2">
    <source>
        <dbReference type="Proteomes" id="UP000805614"/>
    </source>
</evidence>
<comment type="caution">
    <text evidence="1">The sequence shown here is derived from an EMBL/GenBank/DDBJ whole genome shotgun (WGS) entry which is preliminary data.</text>
</comment>
<dbReference type="Proteomes" id="UP000805614">
    <property type="component" value="Unassembled WGS sequence"/>
</dbReference>
<proteinExistence type="predicted"/>
<dbReference type="EMBL" id="JABVEC010000016">
    <property type="protein sequence ID" value="MBC6468034.1"/>
    <property type="molecule type" value="Genomic_DNA"/>
</dbReference>
<evidence type="ECO:0000313" key="1">
    <source>
        <dbReference type="EMBL" id="MBC6468034.1"/>
    </source>
</evidence>
<name>A0ABR7LT52_9ACTN</name>
<accession>A0ABR7LT52</accession>
<reference evidence="1 2" key="1">
    <citation type="submission" date="2020-06" db="EMBL/GenBank/DDBJ databases">
        <title>Actinomadura xiongansis sp. nov., isolated from soil of Baiyangdian.</title>
        <authorList>
            <person name="Zhang X."/>
        </authorList>
    </citation>
    <scope>NUCLEOTIDE SEQUENCE [LARGE SCALE GENOMIC DNA]</scope>
    <source>
        <strain evidence="1 2">HBUM206468</strain>
    </source>
</reference>
<gene>
    <name evidence="1" type="ORF">HKK74_21410</name>
</gene>
<protein>
    <submittedName>
        <fullName evidence="1">Uncharacterized protein</fullName>
    </submittedName>
</protein>
<keyword evidence="2" id="KW-1185">Reference proteome</keyword>
<sequence>MNGGCMPEFLDYELHYLAMLDELANSPEVKVFHEERGPIEEMVGDASETFELIADEVGIHLDQSLHRTFLRFEGLSSHWAIERPGTYLTGEFSICHLGAAMLVTGVDLATDETPEEERRIYSQLRAFDEHPRGGGGTLTGLRILPGMSAPEIWYYGGPQGVFKLDLGYDEYLDALLVMKGVYSWQYLFADVSMLDMDFAAAVDAIKEMLEIFPGLFPGHDYAPFRARLMERIG</sequence>
<organism evidence="1 2">
    <name type="scientific">Actinomadura alba</name>
    <dbReference type="NCBI Taxonomy" id="406431"/>
    <lineage>
        <taxon>Bacteria</taxon>
        <taxon>Bacillati</taxon>
        <taxon>Actinomycetota</taxon>
        <taxon>Actinomycetes</taxon>
        <taxon>Streptosporangiales</taxon>
        <taxon>Thermomonosporaceae</taxon>
        <taxon>Actinomadura</taxon>
    </lineage>
</organism>